<reference evidence="1" key="2">
    <citation type="submission" date="2022-06" db="UniProtKB">
        <authorList>
            <consortium name="EnsemblMetazoa"/>
        </authorList>
    </citation>
    <scope>IDENTIFICATION</scope>
    <source>
        <strain evidence="1">PS312</strain>
    </source>
</reference>
<accession>A0A8R1UYP2</accession>
<gene>
    <name evidence="1" type="primary">WBGene00282414</name>
</gene>
<evidence type="ECO:0000313" key="2">
    <source>
        <dbReference type="Proteomes" id="UP000005239"/>
    </source>
</evidence>
<keyword evidence="2" id="KW-1185">Reference proteome</keyword>
<proteinExistence type="predicted"/>
<dbReference type="EnsemblMetazoa" id="PPA44045.1">
    <property type="protein sequence ID" value="PPA44045.1"/>
    <property type="gene ID" value="WBGene00282414"/>
</dbReference>
<dbReference type="Proteomes" id="UP000005239">
    <property type="component" value="Unassembled WGS sequence"/>
</dbReference>
<accession>A0A2A6BM99</accession>
<protein>
    <submittedName>
        <fullName evidence="1">Uncharacterized protein</fullName>
    </submittedName>
</protein>
<organism evidence="1 2">
    <name type="scientific">Pristionchus pacificus</name>
    <name type="common">Parasitic nematode worm</name>
    <dbReference type="NCBI Taxonomy" id="54126"/>
    <lineage>
        <taxon>Eukaryota</taxon>
        <taxon>Metazoa</taxon>
        <taxon>Ecdysozoa</taxon>
        <taxon>Nematoda</taxon>
        <taxon>Chromadorea</taxon>
        <taxon>Rhabditida</taxon>
        <taxon>Rhabditina</taxon>
        <taxon>Diplogasteromorpha</taxon>
        <taxon>Diplogasteroidea</taxon>
        <taxon>Neodiplogasteridae</taxon>
        <taxon>Pristionchus</taxon>
    </lineage>
</organism>
<name>A0A2A6BM99_PRIPA</name>
<evidence type="ECO:0000313" key="1">
    <source>
        <dbReference type="EnsemblMetazoa" id="PPA44045.1"/>
    </source>
</evidence>
<sequence length="59" mass="6720">MQREEEAGKTLVTFIHVDIQKSYHSRTLVAADPLTAVHEFVTTYIGQVILKTECQSTRQ</sequence>
<dbReference type="AlphaFoldDB" id="A0A2A6BM99"/>
<reference evidence="2" key="1">
    <citation type="journal article" date="2008" name="Nat. Genet.">
        <title>The Pristionchus pacificus genome provides a unique perspective on nematode lifestyle and parasitism.</title>
        <authorList>
            <person name="Dieterich C."/>
            <person name="Clifton S.W."/>
            <person name="Schuster L.N."/>
            <person name="Chinwalla A."/>
            <person name="Delehaunty K."/>
            <person name="Dinkelacker I."/>
            <person name="Fulton L."/>
            <person name="Fulton R."/>
            <person name="Godfrey J."/>
            <person name="Minx P."/>
            <person name="Mitreva M."/>
            <person name="Roeseler W."/>
            <person name="Tian H."/>
            <person name="Witte H."/>
            <person name="Yang S.P."/>
            <person name="Wilson R.K."/>
            <person name="Sommer R.J."/>
        </authorList>
    </citation>
    <scope>NUCLEOTIDE SEQUENCE [LARGE SCALE GENOMIC DNA]</scope>
    <source>
        <strain evidence="2">PS312</strain>
    </source>
</reference>